<dbReference type="AlphaFoldDB" id="A0A0D0D2V4"/>
<evidence type="ECO:0000313" key="1">
    <source>
        <dbReference type="EMBL" id="KIK82363.1"/>
    </source>
</evidence>
<keyword evidence="2" id="KW-1185">Reference proteome</keyword>
<dbReference type="InterPro" id="IPR040521">
    <property type="entry name" value="KDZ"/>
</dbReference>
<dbReference type="Pfam" id="PF18758">
    <property type="entry name" value="KDZ"/>
    <property type="match status" value="1"/>
</dbReference>
<sequence length="244" mass="27476">MSIVHHGIDIEMTTVTLSQIHHDFLAEELRLAEEAKVTAGHLEECLLEAAMEVGTSDIHNHTYNNDKDDELTDAHPIFFRYFCPIISSMWALWDLTPTTAIKLECLELYQQLCQLSIQAMTKVLCALHNMWSVSKMMLIIVLESRLVKQNMWALATDNWAATKLGEEDQIHIFTETSIFLLACWHGFVELIVEMKWSGELAKYALAAISQVLEICGIDQAIGHNIGCKLKKSITTSSLGAKAKE</sequence>
<protein>
    <submittedName>
        <fullName evidence="1">Uncharacterized protein</fullName>
    </submittedName>
</protein>
<accession>A0A0D0D2V4</accession>
<proteinExistence type="predicted"/>
<organism evidence="1 2">
    <name type="scientific">Paxillus rubicundulus Ve08.2h10</name>
    <dbReference type="NCBI Taxonomy" id="930991"/>
    <lineage>
        <taxon>Eukaryota</taxon>
        <taxon>Fungi</taxon>
        <taxon>Dikarya</taxon>
        <taxon>Basidiomycota</taxon>
        <taxon>Agaricomycotina</taxon>
        <taxon>Agaricomycetes</taxon>
        <taxon>Agaricomycetidae</taxon>
        <taxon>Boletales</taxon>
        <taxon>Paxilineae</taxon>
        <taxon>Paxillaceae</taxon>
        <taxon>Paxillus</taxon>
    </lineage>
</organism>
<name>A0A0D0D2V4_9AGAM</name>
<dbReference type="InParanoid" id="A0A0D0D2V4"/>
<dbReference type="OrthoDB" id="2505969at2759"/>
<reference evidence="1 2" key="1">
    <citation type="submission" date="2014-04" db="EMBL/GenBank/DDBJ databases">
        <authorList>
            <consortium name="DOE Joint Genome Institute"/>
            <person name="Kuo A."/>
            <person name="Kohler A."/>
            <person name="Jargeat P."/>
            <person name="Nagy L.G."/>
            <person name="Floudas D."/>
            <person name="Copeland A."/>
            <person name="Barry K.W."/>
            <person name="Cichocki N."/>
            <person name="Veneault-Fourrey C."/>
            <person name="LaButti K."/>
            <person name="Lindquist E.A."/>
            <person name="Lipzen A."/>
            <person name="Lundell T."/>
            <person name="Morin E."/>
            <person name="Murat C."/>
            <person name="Sun H."/>
            <person name="Tunlid A."/>
            <person name="Henrissat B."/>
            <person name="Grigoriev I.V."/>
            <person name="Hibbett D.S."/>
            <person name="Martin F."/>
            <person name="Nordberg H.P."/>
            <person name="Cantor M.N."/>
            <person name="Hua S.X."/>
        </authorList>
    </citation>
    <scope>NUCLEOTIDE SEQUENCE [LARGE SCALE GENOMIC DNA]</scope>
    <source>
        <strain evidence="1 2">Ve08.2h10</strain>
    </source>
</reference>
<reference evidence="2" key="2">
    <citation type="submission" date="2015-01" db="EMBL/GenBank/DDBJ databases">
        <title>Evolutionary Origins and Diversification of the Mycorrhizal Mutualists.</title>
        <authorList>
            <consortium name="DOE Joint Genome Institute"/>
            <consortium name="Mycorrhizal Genomics Consortium"/>
            <person name="Kohler A."/>
            <person name="Kuo A."/>
            <person name="Nagy L.G."/>
            <person name="Floudas D."/>
            <person name="Copeland A."/>
            <person name="Barry K.W."/>
            <person name="Cichocki N."/>
            <person name="Veneault-Fourrey C."/>
            <person name="LaButti K."/>
            <person name="Lindquist E.A."/>
            <person name="Lipzen A."/>
            <person name="Lundell T."/>
            <person name="Morin E."/>
            <person name="Murat C."/>
            <person name="Riley R."/>
            <person name="Ohm R."/>
            <person name="Sun H."/>
            <person name="Tunlid A."/>
            <person name="Henrissat B."/>
            <person name="Grigoriev I.V."/>
            <person name="Hibbett D.S."/>
            <person name="Martin F."/>
        </authorList>
    </citation>
    <scope>NUCLEOTIDE SEQUENCE [LARGE SCALE GENOMIC DNA]</scope>
    <source>
        <strain evidence="2">Ve08.2h10</strain>
    </source>
</reference>
<gene>
    <name evidence="1" type="ORF">PAXRUDRAFT_27603</name>
</gene>
<evidence type="ECO:0000313" key="2">
    <source>
        <dbReference type="Proteomes" id="UP000054538"/>
    </source>
</evidence>
<dbReference type="Proteomes" id="UP000054538">
    <property type="component" value="Unassembled WGS sequence"/>
</dbReference>
<dbReference type="HOGENOM" id="CLU_1138328_0_0_1"/>
<dbReference type="EMBL" id="KN825633">
    <property type="protein sequence ID" value="KIK82363.1"/>
    <property type="molecule type" value="Genomic_DNA"/>
</dbReference>